<protein>
    <submittedName>
        <fullName evidence="1">DNA pilot protein</fullName>
    </submittedName>
</protein>
<dbReference type="EMBL" id="OM869539">
    <property type="protein sequence ID" value="UPW41065.1"/>
    <property type="molecule type" value="Genomic_DNA"/>
</dbReference>
<name>A0A976N1J6_9VIRU</name>
<accession>A0A976N1J6</accession>
<sequence>MVEGILSGIASIGSGITNAVTGAKQLQFQRQVYEESKQREDTAVQRRAADMAAAGINKNLAAGAAADTGASAGAGAAAGAGGAAQMSAGLGAIGDSIGTAMQASKSFAEMANVAAQTRMTDTMSTLNLTKAVTEAKQQGVLDQEVAKKMLEQSIMQYDFQKSKDFGIRTTDGLYTDTAKAKNVLGPMNFGEMAKLFGMETASGLLGQTKNAKDALKKIFNKKNKFGF</sequence>
<proteinExistence type="predicted"/>
<organism evidence="1">
    <name type="scientific">Sigmofec virus UA08Rod_5625</name>
    <dbReference type="NCBI Taxonomy" id="2929432"/>
    <lineage>
        <taxon>Viruses</taxon>
        <taxon>Monodnaviria</taxon>
        <taxon>Sangervirae</taxon>
        <taxon>Phixviricota</taxon>
        <taxon>Malgrandaviricetes</taxon>
        <taxon>Petitvirales</taxon>
        <taxon>Microviridae</taxon>
    </lineage>
</organism>
<reference evidence="1" key="1">
    <citation type="submission" date="2022-02" db="EMBL/GenBank/DDBJ databases">
        <title>Towards deciphering the DNA virus diversity associated with rodent species in the families Cricetidae and Heteromyidae.</title>
        <authorList>
            <person name="Lund M."/>
            <person name="Larsen B.B."/>
            <person name="Gryseels S."/>
            <person name="Kraberger S."/>
            <person name="Rowsey D.M."/>
            <person name="Steger L."/>
            <person name="Yule K.M."/>
            <person name="Upham N.S."/>
            <person name="Worobey M."/>
            <person name="Van Doorslaer K."/>
            <person name="Varsani A."/>
        </authorList>
    </citation>
    <scope>NUCLEOTIDE SEQUENCE</scope>
    <source>
        <strain evidence="1">UA08Rod_5625</strain>
    </source>
</reference>
<evidence type="ECO:0000313" key="1">
    <source>
        <dbReference type="EMBL" id="UPW41065.1"/>
    </source>
</evidence>